<dbReference type="InterPro" id="IPR052701">
    <property type="entry name" value="GAG_Ulvan_Degrading_Sulfatases"/>
</dbReference>
<proteinExistence type="predicted"/>
<dbReference type="InterPro" id="IPR017850">
    <property type="entry name" value="Alkaline_phosphatase_core_sf"/>
</dbReference>
<sequence length="497" mass="55877">MTITQHLSIKKRAFLIVFAFTLLGAASWQGIRLVQIFSGEASPTRANLIIVTLDTLRPDHLNAYGYSRDTSPVMQALANEGLLFENAFSIATNSAPSHASLLTGLYPFQHGLVDNGQALPDHAPILSDFLKGKGYETAAFVGYYALAEESGLNRGFDTFEYHKIESHDHDDKSLEKDIAVFTAFRNWLENWSNLTKEPSNEVSQRENFFVWLHVQNIHESYDPPPPYDSMYADIPPPQTLEGFDGLFNIRCSNDLATAWRQGLLPDEFKGPVQALYDGEIRLVDDQLGELIDLLKRKGLYDNTALLLVADHGELLFEYPEGGVFKKGPGHTARYYDPAIRIPLIIKPPKAKAMQPHRVKRMVSSIDVAPTALDLLGFPSVAGLAGHSLLNDTHTPYVFAQETPYETEYEMIRSKDWKLVRETDDFGDERRLLFDLRNAGIENEVSEQHPEKVSEYVALLDQWRRDHTSKPSVQDNKEISDAMRAALIAGGYLPKETP</sequence>
<evidence type="ECO:0000259" key="2">
    <source>
        <dbReference type="Pfam" id="PF00884"/>
    </source>
</evidence>
<reference evidence="4" key="1">
    <citation type="submission" date="2020-02" db="EMBL/GenBank/DDBJ databases">
        <title>Genomic and physiological characterization of two novel Nitrospinaceae genera.</title>
        <authorList>
            <person name="Mueller A.J."/>
            <person name="Jung M.-Y."/>
            <person name="Strachan C.R."/>
            <person name="Herbold C.W."/>
            <person name="Kirkegaard R.H."/>
            <person name="Daims H."/>
        </authorList>
    </citation>
    <scope>NUCLEOTIDE SEQUENCE [LARGE SCALE GENOMIC DNA]</scope>
</reference>
<organism evidence="3 4">
    <name type="scientific">Candidatus Nitrohelix vancouverensis</name>
    <dbReference type="NCBI Taxonomy" id="2705534"/>
    <lineage>
        <taxon>Bacteria</taxon>
        <taxon>Pseudomonadati</taxon>
        <taxon>Nitrospinota/Tectimicrobiota group</taxon>
        <taxon>Nitrospinota</taxon>
        <taxon>Nitrospinia</taxon>
        <taxon>Nitrospinales</taxon>
        <taxon>Nitrospinaceae</taxon>
        <taxon>Candidatus Nitrohelix</taxon>
    </lineage>
</organism>
<dbReference type="Gene3D" id="3.30.1120.10">
    <property type="match status" value="1"/>
</dbReference>
<dbReference type="CDD" id="cd16148">
    <property type="entry name" value="sulfatase_like"/>
    <property type="match status" value="1"/>
</dbReference>
<evidence type="ECO:0000313" key="3">
    <source>
        <dbReference type="EMBL" id="QPJ65162.1"/>
    </source>
</evidence>
<dbReference type="InterPro" id="IPR000917">
    <property type="entry name" value="Sulfatase_N"/>
</dbReference>
<name>A0A7T0C253_9BACT</name>
<dbReference type="Pfam" id="PF00884">
    <property type="entry name" value="Sulfatase"/>
    <property type="match status" value="1"/>
</dbReference>
<dbReference type="PANTHER" id="PTHR43751:SF3">
    <property type="entry name" value="SULFATASE N-TERMINAL DOMAIN-CONTAINING PROTEIN"/>
    <property type="match status" value="1"/>
</dbReference>
<evidence type="ECO:0000256" key="1">
    <source>
        <dbReference type="PIRSR" id="PIRSR600917-52"/>
    </source>
</evidence>
<evidence type="ECO:0000313" key="4">
    <source>
        <dbReference type="Proteomes" id="UP000594464"/>
    </source>
</evidence>
<dbReference type="PANTHER" id="PTHR43751">
    <property type="entry name" value="SULFATASE"/>
    <property type="match status" value="1"/>
</dbReference>
<accession>A0A7T0C253</accession>
<dbReference type="SUPFAM" id="SSF53649">
    <property type="entry name" value="Alkaline phosphatase-like"/>
    <property type="match status" value="1"/>
</dbReference>
<dbReference type="AlphaFoldDB" id="A0A7T0C253"/>
<feature type="modified residue" description="3-oxoalanine (Ser)" evidence="1">
    <location>
        <position position="94"/>
    </location>
</feature>
<dbReference type="Gene3D" id="3.40.720.10">
    <property type="entry name" value="Alkaline Phosphatase, subunit A"/>
    <property type="match status" value="1"/>
</dbReference>
<dbReference type="Proteomes" id="UP000594464">
    <property type="component" value="Chromosome"/>
</dbReference>
<gene>
    <name evidence="3" type="ORF">G3M78_07070</name>
</gene>
<dbReference type="EMBL" id="CP048620">
    <property type="protein sequence ID" value="QPJ65162.1"/>
    <property type="molecule type" value="Genomic_DNA"/>
</dbReference>
<protein>
    <submittedName>
        <fullName evidence="3">Sulfatase</fullName>
    </submittedName>
</protein>
<dbReference type="KEGG" id="nva:G3M78_07070"/>
<comment type="PTM">
    <text evidence="1">The conversion to 3-oxoalanine (also known as C-formylglycine, FGly), of a serine or cysteine residue in prokaryotes and of a cysteine residue in eukaryotes, is critical for catalytic activity.</text>
</comment>
<feature type="domain" description="Sulfatase N-terminal" evidence="2">
    <location>
        <begin position="47"/>
        <end position="376"/>
    </location>
</feature>